<gene>
    <name evidence="2" type="ORF">LMF89_11455</name>
</gene>
<keyword evidence="1" id="KW-0732">Signal</keyword>
<dbReference type="EMBL" id="JAJHJB010000014">
    <property type="protein sequence ID" value="MCC5465973.1"/>
    <property type="molecule type" value="Genomic_DNA"/>
</dbReference>
<dbReference type="RefSeq" id="WP_229535176.1">
    <property type="nucleotide sequence ID" value="NZ_JAJHJB010000014.1"/>
</dbReference>
<evidence type="ECO:0000256" key="1">
    <source>
        <dbReference type="SAM" id="SignalP"/>
    </source>
</evidence>
<feature type="chain" id="PRO_5047331365" evidence="1">
    <location>
        <begin position="17"/>
        <end position="200"/>
    </location>
</feature>
<accession>A0ABS8HS11</accession>
<dbReference type="SUPFAM" id="SSF56935">
    <property type="entry name" value="Porins"/>
    <property type="match status" value="1"/>
</dbReference>
<evidence type="ECO:0000313" key="2">
    <source>
        <dbReference type="EMBL" id="MCC5465973.1"/>
    </source>
</evidence>
<comment type="caution">
    <text evidence="2">The sequence shown here is derived from an EMBL/GenBank/DDBJ whole genome shotgun (WGS) entry which is preliminary data.</text>
</comment>
<evidence type="ECO:0000313" key="3">
    <source>
        <dbReference type="Proteomes" id="UP001165492"/>
    </source>
</evidence>
<reference evidence="2" key="1">
    <citation type="submission" date="2021-11" db="EMBL/GenBank/DDBJ databases">
        <title>Description of a new species Pelosinus isolated from the bottom sediments of Lake Baikal.</title>
        <authorList>
            <person name="Zakharyuk A."/>
        </authorList>
    </citation>
    <scope>NUCLEOTIDE SEQUENCE</scope>
    <source>
        <strain evidence="2">Bkl1</strain>
    </source>
</reference>
<organism evidence="2 3">
    <name type="scientific">Pelosinus baikalensis</name>
    <dbReference type="NCBI Taxonomy" id="2892015"/>
    <lineage>
        <taxon>Bacteria</taxon>
        <taxon>Bacillati</taxon>
        <taxon>Bacillota</taxon>
        <taxon>Negativicutes</taxon>
        <taxon>Selenomonadales</taxon>
        <taxon>Sporomusaceae</taxon>
        <taxon>Pelosinus</taxon>
    </lineage>
</organism>
<name>A0ABS8HS11_9FIRM</name>
<protein>
    <submittedName>
        <fullName evidence="2">Porin family protein</fullName>
    </submittedName>
</protein>
<dbReference type="Proteomes" id="UP001165492">
    <property type="component" value="Unassembled WGS sequence"/>
</dbReference>
<keyword evidence="3" id="KW-1185">Reference proteome</keyword>
<proteinExistence type="predicted"/>
<feature type="signal peptide" evidence="1">
    <location>
        <begin position="1"/>
        <end position="16"/>
    </location>
</feature>
<sequence length="200" mass="21935">MTLLVATVSFTASVFAAPPVTEFNNSSGSIGFSQCNYNGEFAGKGKEKIKAKDFYGSYVLSDNLAFTADIMHSGTKNITGVGDTSYRFNKIGVQYKMTDNISFLVGNLNRNVSVKGVDDRKNSLYAGASVGQRLSDNMSAYASYVFASKYSDYNLGIIYDITKNIYFDVGYRNIKAKNIGAFVDRDFTAKGINWSVGYKI</sequence>